<evidence type="ECO:0008006" key="9">
    <source>
        <dbReference type="Google" id="ProtNLM"/>
    </source>
</evidence>
<comment type="subcellular location">
    <subcellularLocation>
        <location evidence="1">Nucleus</location>
    </subcellularLocation>
</comment>
<evidence type="ECO:0000256" key="1">
    <source>
        <dbReference type="ARBA" id="ARBA00004123"/>
    </source>
</evidence>
<proteinExistence type="inferred from homology"/>
<evidence type="ECO:0000256" key="5">
    <source>
        <dbReference type="ARBA" id="ARBA00023242"/>
    </source>
</evidence>
<evidence type="ECO:0000256" key="2">
    <source>
        <dbReference type="ARBA" id="ARBA00010313"/>
    </source>
</evidence>
<dbReference type="GO" id="GO:0016556">
    <property type="term" value="P:mRNA modification"/>
    <property type="evidence" value="ECO:0007669"/>
    <property type="project" value="InterPro"/>
</dbReference>
<keyword evidence="5" id="KW-0539">Nucleus</keyword>
<dbReference type="Proteomes" id="UP000728032">
    <property type="component" value="Unassembled WGS sequence"/>
</dbReference>
<dbReference type="GO" id="GO:0008380">
    <property type="term" value="P:RNA splicing"/>
    <property type="evidence" value="ECO:0007669"/>
    <property type="project" value="UniProtKB-KW"/>
</dbReference>
<dbReference type="Pfam" id="PF17098">
    <property type="entry name" value="Wtap"/>
    <property type="match status" value="1"/>
</dbReference>
<dbReference type="EMBL" id="CAJPVJ010009503">
    <property type="protein sequence ID" value="CAG2172636.1"/>
    <property type="molecule type" value="Genomic_DNA"/>
</dbReference>
<comment type="similarity">
    <text evidence="2">Belongs to the fl(2)d family.</text>
</comment>
<accession>A0A7R9MAE9</accession>
<reference evidence="7" key="1">
    <citation type="submission" date="2020-11" db="EMBL/GenBank/DDBJ databases">
        <authorList>
            <person name="Tran Van P."/>
        </authorList>
    </citation>
    <scope>NUCLEOTIDE SEQUENCE</scope>
</reference>
<feature type="coiled-coil region" evidence="6">
    <location>
        <begin position="144"/>
        <end position="171"/>
    </location>
</feature>
<keyword evidence="4" id="KW-0508">mRNA splicing</keyword>
<dbReference type="GO" id="GO:0006397">
    <property type="term" value="P:mRNA processing"/>
    <property type="evidence" value="ECO:0007669"/>
    <property type="project" value="UniProtKB-KW"/>
</dbReference>
<dbReference type="PANTHER" id="PTHR15217:SF0">
    <property type="entry name" value="PRE-MRNA-SPLICING REGULATOR WTAP"/>
    <property type="match status" value="1"/>
</dbReference>
<feature type="non-terminal residue" evidence="7">
    <location>
        <position position="200"/>
    </location>
</feature>
<evidence type="ECO:0000256" key="6">
    <source>
        <dbReference type="SAM" id="Coils"/>
    </source>
</evidence>
<evidence type="ECO:0000313" key="7">
    <source>
        <dbReference type="EMBL" id="CAD7655449.1"/>
    </source>
</evidence>
<protein>
    <recommendedName>
        <fullName evidence="9">Female-lethal(2)D homolog</fullName>
    </recommendedName>
</protein>
<dbReference type="AlphaFoldDB" id="A0A7R9MAE9"/>
<keyword evidence="8" id="KW-1185">Reference proteome</keyword>
<dbReference type="InterPro" id="IPR033757">
    <property type="entry name" value="WTAP"/>
</dbReference>
<dbReference type="PANTHER" id="PTHR15217">
    <property type="entry name" value="WILMS' TUMOR 1-ASSOCIATING PROTEIN"/>
    <property type="match status" value="1"/>
</dbReference>
<dbReference type="EMBL" id="OC924328">
    <property type="protein sequence ID" value="CAD7655449.1"/>
    <property type="molecule type" value="Genomic_DNA"/>
</dbReference>
<keyword evidence="3" id="KW-0507">mRNA processing</keyword>
<dbReference type="OrthoDB" id="3366661at2759"/>
<evidence type="ECO:0000313" key="8">
    <source>
        <dbReference type="Proteomes" id="UP000728032"/>
    </source>
</evidence>
<dbReference type="GO" id="GO:0005634">
    <property type="term" value="C:nucleus"/>
    <property type="evidence" value="ECO:0007669"/>
    <property type="project" value="UniProtKB-SubCell"/>
</dbReference>
<evidence type="ECO:0000256" key="4">
    <source>
        <dbReference type="ARBA" id="ARBA00023187"/>
    </source>
</evidence>
<name>A0A7R9MAE9_9ACAR</name>
<keyword evidence="6" id="KW-0175">Coiled coil</keyword>
<sequence>IVIPFVCYLYLVPAVPPDPGNQIQELKQSQVPSTGQLQSALIDPAVNLMFDKMKREVDTSRARVEEMQNELNAWKFTPDSTTGKRLMAKCRLLYQENEELGRLIASGRIAKLEGELALQKSFSEELKKSQSEMDEFLLELDEEVEGMQNTIYYLQQQLKEAKDKLSKYESTGADVVMVAVDGDDAGAADYQPNSVAFGVN</sequence>
<evidence type="ECO:0000256" key="3">
    <source>
        <dbReference type="ARBA" id="ARBA00022664"/>
    </source>
</evidence>
<gene>
    <name evidence="7" type="ORF">ONB1V03_LOCUS12092</name>
</gene>
<organism evidence="7">
    <name type="scientific">Oppiella nova</name>
    <dbReference type="NCBI Taxonomy" id="334625"/>
    <lineage>
        <taxon>Eukaryota</taxon>
        <taxon>Metazoa</taxon>
        <taxon>Ecdysozoa</taxon>
        <taxon>Arthropoda</taxon>
        <taxon>Chelicerata</taxon>
        <taxon>Arachnida</taxon>
        <taxon>Acari</taxon>
        <taxon>Acariformes</taxon>
        <taxon>Sarcoptiformes</taxon>
        <taxon>Oribatida</taxon>
        <taxon>Brachypylina</taxon>
        <taxon>Oppioidea</taxon>
        <taxon>Oppiidae</taxon>
        <taxon>Oppiella</taxon>
    </lineage>
</organism>
<dbReference type="GO" id="GO:0000381">
    <property type="term" value="P:regulation of alternative mRNA splicing, via spliceosome"/>
    <property type="evidence" value="ECO:0007669"/>
    <property type="project" value="InterPro"/>
</dbReference>